<evidence type="ECO:0000313" key="1">
    <source>
        <dbReference type="EMBL" id="MBX59608.1"/>
    </source>
</evidence>
<name>A0A2P2PXZ8_RHIMU</name>
<organism evidence="1">
    <name type="scientific">Rhizophora mucronata</name>
    <name type="common">Asiatic mangrove</name>
    <dbReference type="NCBI Taxonomy" id="61149"/>
    <lineage>
        <taxon>Eukaryota</taxon>
        <taxon>Viridiplantae</taxon>
        <taxon>Streptophyta</taxon>
        <taxon>Embryophyta</taxon>
        <taxon>Tracheophyta</taxon>
        <taxon>Spermatophyta</taxon>
        <taxon>Magnoliopsida</taxon>
        <taxon>eudicotyledons</taxon>
        <taxon>Gunneridae</taxon>
        <taxon>Pentapetalae</taxon>
        <taxon>rosids</taxon>
        <taxon>fabids</taxon>
        <taxon>Malpighiales</taxon>
        <taxon>Rhizophoraceae</taxon>
        <taxon>Rhizophora</taxon>
    </lineage>
</organism>
<accession>A0A2P2PXZ8</accession>
<sequence>MARLVGKCNGRNLSHLKLIKKVKL</sequence>
<protein>
    <submittedName>
        <fullName evidence="1">Uncharacterized protein</fullName>
    </submittedName>
</protein>
<proteinExistence type="predicted"/>
<dbReference type="AlphaFoldDB" id="A0A2P2PXZ8"/>
<reference evidence="1" key="1">
    <citation type="submission" date="2018-02" db="EMBL/GenBank/DDBJ databases">
        <title>Rhizophora mucronata_Transcriptome.</title>
        <authorList>
            <person name="Meera S.P."/>
            <person name="Sreeshan A."/>
            <person name="Augustine A."/>
        </authorList>
    </citation>
    <scope>NUCLEOTIDE SEQUENCE</scope>
    <source>
        <tissue evidence="1">Leaf</tissue>
    </source>
</reference>
<dbReference type="EMBL" id="GGEC01079124">
    <property type="protein sequence ID" value="MBX59608.1"/>
    <property type="molecule type" value="Transcribed_RNA"/>
</dbReference>